<evidence type="ECO:0000313" key="4">
    <source>
        <dbReference type="RefSeq" id="XP_026674531.1"/>
    </source>
</evidence>
<keyword evidence="2" id="KW-1133">Transmembrane helix</keyword>
<dbReference type="RefSeq" id="XP_026674531.1">
    <property type="nucleotide sequence ID" value="XM_026818730.1"/>
</dbReference>
<gene>
    <name evidence="4" type="primary">LOC108631234</name>
</gene>
<dbReference type="PANTHER" id="PTHR44269:SF1">
    <property type="entry name" value="DEHYDROGENASE_REDUCTASE SDR FAMILY MEMBER 7"/>
    <property type="match status" value="1"/>
</dbReference>
<dbReference type="KEGG" id="ccal:108631234"/>
<dbReference type="Gene3D" id="3.40.50.720">
    <property type="entry name" value="NAD(P)-binding Rossmann-like Domain"/>
    <property type="match status" value="1"/>
</dbReference>
<dbReference type="PRINTS" id="PR00081">
    <property type="entry name" value="GDHRDH"/>
</dbReference>
<organism evidence="3 4">
    <name type="scientific">Ceratina calcarata</name>
    <dbReference type="NCBI Taxonomy" id="156304"/>
    <lineage>
        <taxon>Eukaryota</taxon>
        <taxon>Metazoa</taxon>
        <taxon>Ecdysozoa</taxon>
        <taxon>Arthropoda</taxon>
        <taxon>Hexapoda</taxon>
        <taxon>Insecta</taxon>
        <taxon>Pterygota</taxon>
        <taxon>Neoptera</taxon>
        <taxon>Endopterygota</taxon>
        <taxon>Hymenoptera</taxon>
        <taxon>Apocrita</taxon>
        <taxon>Aculeata</taxon>
        <taxon>Apoidea</taxon>
        <taxon>Anthophila</taxon>
        <taxon>Apidae</taxon>
        <taxon>Ceratina</taxon>
        <taxon>Zadontomerus</taxon>
    </lineage>
</organism>
<protein>
    <submittedName>
        <fullName evidence="4">Dehydrogenase/reductase SDR family member 7</fullName>
    </submittedName>
</protein>
<evidence type="ECO:0000256" key="1">
    <source>
        <dbReference type="ARBA" id="ARBA00023002"/>
    </source>
</evidence>
<dbReference type="InterPro" id="IPR002347">
    <property type="entry name" value="SDR_fam"/>
</dbReference>
<keyword evidence="1" id="KW-0560">Oxidoreductase</keyword>
<dbReference type="PANTHER" id="PTHR44269">
    <property type="entry name" value="DEHYDROGENASE/REDUCTASE SDR FAMILY MEMBER 7-RELATED"/>
    <property type="match status" value="1"/>
</dbReference>
<dbReference type="GO" id="GO:0016491">
    <property type="term" value="F:oxidoreductase activity"/>
    <property type="evidence" value="ECO:0007669"/>
    <property type="project" value="UniProtKB-KW"/>
</dbReference>
<dbReference type="Pfam" id="PF00106">
    <property type="entry name" value="adh_short"/>
    <property type="match status" value="1"/>
</dbReference>
<keyword evidence="3" id="KW-1185">Reference proteome</keyword>
<sequence>MRADTYAWIRTKSKVHIFQHKLLQMDLLAIIGLIVVIYYLVYTIWPWFLDCDLNLAFHEKFGKPIGSLKDKVVWITGASSGIGEHLAYALAGAGCKLILSARRGQLLERVKAECLQKNASLKSSDIEVLVLDVCDTDSHEPAFRSIISKFGKLDILVNNAGRSQRARWEDIELSVDKEMFHLNVFSQVALSRLVAKYFLQMGAGHFVITSSLAGIAPVPFSGTYSGSKFALNGYFYSFAAEKIDNRIPVTIVCPGSIQTDFLAEAYTNKSGEKYGEHTNENSKNKVSAQRCGTLMGIAIANQLSEVWIAKPVVLQFVYTRIYYPNIGSWLLRRVGSRFLQRLRDDKETLKDER</sequence>
<dbReference type="PROSITE" id="PS00061">
    <property type="entry name" value="ADH_SHORT"/>
    <property type="match status" value="1"/>
</dbReference>
<evidence type="ECO:0000256" key="2">
    <source>
        <dbReference type="SAM" id="Phobius"/>
    </source>
</evidence>
<accession>A0AAJ7WFH8</accession>
<dbReference type="InterPro" id="IPR036291">
    <property type="entry name" value="NAD(P)-bd_dom_sf"/>
</dbReference>
<reference evidence="4" key="1">
    <citation type="submission" date="2025-08" db="UniProtKB">
        <authorList>
            <consortium name="RefSeq"/>
        </authorList>
    </citation>
    <scope>IDENTIFICATION</scope>
    <source>
        <tissue evidence="4">Whole body</tissue>
    </source>
</reference>
<dbReference type="InterPro" id="IPR020904">
    <property type="entry name" value="Sc_DH/Rdtase_CS"/>
</dbReference>
<dbReference type="SUPFAM" id="SSF51735">
    <property type="entry name" value="NAD(P)-binding Rossmann-fold domains"/>
    <property type="match status" value="1"/>
</dbReference>
<evidence type="ECO:0000313" key="3">
    <source>
        <dbReference type="Proteomes" id="UP000694925"/>
    </source>
</evidence>
<dbReference type="InterPro" id="IPR053011">
    <property type="entry name" value="SDR_family_member_7"/>
</dbReference>
<dbReference type="AlphaFoldDB" id="A0AAJ7WFH8"/>
<dbReference type="GeneID" id="108631234"/>
<proteinExistence type="predicted"/>
<name>A0AAJ7WFH8_9HYME</name>
<keyword evidence="2" id="KW-0812">Transmembrane</keyword>
<keyword evidence="2" id="KW-0472">Membrane</keyword>
<dbReference type="Proteomes" id="UP000694925">
    <property type="component" value="Unplaced"/>
</dbReference>
<feature type="transmembrane region" description="Helical" evidence="2">
    <location>
        <begin position="27"/>
        <end position="48"/>
    </location>
</feature>